<dbReference type="CDD" id="cd00140">
    <property type="entry name" value="beta_clamp"/>
    <property type="match status" value="1"/>
</dbReference>
<feature type="domain" description="DNA polymerase III beta sliding clamp C-terminal" evidence="13">
    <location>
        <begin position="253"/>
        <end position="377"/>
    </location>
</feature>
<evidence type="ECO:0000313" key="14">
    <source>
        <dbReference type="EMBL" id="KRL79338.1"/>
    </source>
</evidence>
<comment type="caution">
    <text evidence="14">The sequence shown here is derived from an EMBL/GenBank/DDBJ whole genome shotgun (WGS) entry which is preliminary data.</text>
</comment>
<evidence type="ECO:0000256" key="2">
    <source>
        <dbReference type="ARBA" id="ARBA00010752"/>
    </source>
</evidence>
<dbReference type="Proteomes" id="UP000051048">
    <property type="component" value="Unassembled WGS sequence"/>
</dbReference>
<dbReference type="InterPro" id="IPR022637">
    <property type="entry name" value="DNA_polIII_beta_cen"/>
</dbReference>
<dbReference type="GO" id="GO:0003677">
    <property type="term" value="F:DNA binding"/>
    <property type="evidence" value="ECO:0007669"/>
    <property type="project" value="UniProtKB-UniRule"/>
</dbReference>
<evidence type="ECO:0000313" key="15">
    <source>
        <dbReference type="Proteomes" id="UP000051048"/>
    </source>
</evidence>
<dbReference type="GO" id="GO:0006271">
    <property type="term" value="P:DNA strand elongation involved in DNA replication"/>
    <property type="evidence" value="ECO:0007669"/>
    <property type="project" value="TreeGrafter"/>
</dbReference>
<comment type="subunit">
    <text evidence="10">Forms a ring-shaped head-to-tail homodimer around DNA.</text>
</comment>
<dbReference type="STRING" id="1423740.FC36_GL000773"/>
<dbReference type="RefSeq" id="WP_025021110.1">
    <property type="nucleotide sequence ID" value="NZ_AZFH01000112.1"/>
</dbReference>
<evidence type="ECO:0000259" key="12">
    <source>
        <dbReference type="Pfam" id="PF02767"/>
    </source>
</evidence>
<feature type="domain" description="DNA polymerase III beta sliding clamp N-terminal" evidence="11">
    <location>
        <begin position="1"/>
        <end position="126"/>
    </location>
</feature>
<dbReference type="InterPro" id="IPR022634">
    <property type="entry name" value="DNA_polIII_beta_N"/>
</dbReference>
<evidence type="ECO:0000256" key="8">
    <source>
        <dbReference type="ARBA" id="ARBA00022932"/>
    </source>
</evidence>
<dbReference type="PATRIC" id="fig|1423740.3.peg.820"/>
<keyword evidence="8 10" id="KW-0239">DNA-directed DNA polymerase</keyword>
<dbReference type="PANTHER" id="PTHR30478:SF0">
    <property type="entry name" value="BETA SLIDING CLAMP"/>
    <property type="match status" value="1"/>
</dbReference>
<keyword evidence="6 10" id="KW-0548">Nucleotidyltransferase</keyword>
<evidence type="ECO:0000256" key="7">
    <source>
        <dbReference type="ARBA" id="ARBA00022705"/>
    </source>
</evidence>
<dbReference type="Pfam" id="PF00712">
    <property type="entry name" value="DNA_pol3_beta"/>
    <property type="match status" value="1"/>
</dbReference>
<dbReference type="EMBL" id="AZFH01000112">
    <property type="protein sequence ID" value="KRL79338.1"/>
    <property type="molecule type" value="Genomic_DNA"/>
</dbReference>
<evidence type="ECO:0000259" key="13">
    <source>
        <dbReference type="Pfam" id="PF02768"/>
    </source>
</evidence>
<evidence type="ECO:0000256" key="6">
    <source>
        <dbReference type="ARBA" id="ARBA00022695"/>
    </source>
</evidence>
<comment type="subcellular location">
    <subcellularLocation>
        <location evidence="1 10">Cytoplasm</location>
    </subcellularLocation>
</comment>
<protein>
    <recommendedName>
        <fullName evidence="3 10">Beta sliding clamp</fullName>
    </recommendedName>
</protein>
<dbReference type="GO" id="GO:0003887">
    <property type="term" value="F:DNA-directed DNA polymerase activity"/>
    <property type="evidence" value="ECO:0007669"/>
    <property type="project" value="UniProtKB-UniRule"/>
</dbReference>
<keyword evidence="5 10" id="KW-0808">Transferase</keyword>
<dbReference type="InterPro" id="IPR001001">
    <property type="entry name" value="DNA_polIII_beta"/>
</dbReference>
<evidence type="ECO:0000256" key="1">
    <source>
        <dbReference type="ARBA" id="ARBA00004496"/>
    </source>
</evidence>
<dbReference type="InterPro" id="IPR022635">
    <property type="entry name" value="DNA_polIII_beta_C"/>
</dbReference>
<dbReference type="Pfam" id="PF02768">
    <property type="entry name" value="DNA_pol3_beta_3"/>
    <property type="match status" value="1"/>
</dbReference>
<evidence type="ECO:0000256" key="3">
    <source>
        <dbReference type="ARBA" id="ARBA00021035"/>
    </source>
</evidence>
<dbReference type="Gene3D" id="3.10.150.10">
    <property type="entry name" value="DNA Polymerase III, subunit A, domain 2"/>
    <property type="match status" value="1"/>
</dbReference>
<evidence type="ECO:0000256" key="4">
    <source>
        <dbReference type="ARBA" id="ARBA00022490"/>
    </source>
</evidence>
<dbReference type="InterPro" id="IPR046938">
    <property type="entry name" value="DNA_clamp_sf"/>
</dbReference>
<accession>A0A0R1TK35</accession>
<dbReference type="SMART" id="SM00480">
    <property type="entry name" value="POL3Bc"/>
    <property type="match status" value="1"/>
</dbReference>
<feature type="domain" description="DNA polymerase III beta sliding clamp central" evidence="12">
    <location>
        <begin position="136"/>
        <end position="251"/>
    </location>
</feature>
<dbReference type="GO" id="GO:0008408">
    <property type="term" value="F:3'-5' exonuclease activity"/>
    <property type="evidence" value="ECO:0007669"/>
    <property type="project" value="InterPro"/>
</dbReference>
<evidence type="ECO:0000256" key="10">
    <source>
        <dbReference type="PIRNR" id="PIRNR000804"/>
    </source>
</evidence>
<reference evidence="14 15" key="1">
    <citation type="journal article" date="2015" name="Genome Announc.">
        <title>Expanding the biotechnology potential of lactobacilli through comparative genomics of 213 strains and associated genera.</title>
        <authorList>
            <person name="Sun Z."/>
            <person name="Harris H.M."/>
            <person name="McCann A."/>
            <person name="Guo C."/>
            <person name="Argimon S."/>
            <person name="Zhang W."/>
            <person name="Yang X."/>
            <person name="Jeffery I.B."/>
            <person name="Cooney J.C."/>
            <person name="Kagawa T.F."/>
            <person name="Liu W."/>
            <person name="Song Y."/>
            <person name="Salvetti E."/>
            <person name="Wrobel A."/>
            <person name="Rasinkangas P."/>
            <person name="Parkhill J."/>
            <person name="Rea M.C."/>
            <person name="O'Sullivan O."/>
            <person name="Ritari J."/>
            <person name="Douillard F.P."/>
            <person name="Paul Ross R."/>
            <person name="Yang R."/>
            <person name="Briner A.E."/>
            <person name="Felis G.E."/>
            <person name="de Vos W.M."/>
            <person name="Barrangou R."/>
            <person name="Klaenhammer T.R."/>
            <person name="Caufield P.W."/>
            <person name="Cui Y."/>
            <person name="Zhang H."/>
            <person name="O'Toole P.W."/>
        </authorList>
    </citation>
    <scope>NUCLEOTIDE SEQUENCE [LARGE SCALE GENOMIC DNA]</scope>
    <source>
        <strain evidence="14 15">DSM 15833</strain>
    </source>
</reference>
<gene>
    <name evidence="14" type="ORF">FC36_GL000773</name>
</gene>
<name>A0A0R1TK35_9LACO</name>
<dbReference type="PIRSF" id="PIRSF000804">
    <property type="entry name" value="DNA_pol_III_b"/>
    <property type="match status" value="1"/>
</dbReference>
<evidence type="ECO:0000259" key="11">
    <source>
        <dbReference type="Pfam" id="PF00712"/>
    </source>
</evidence>
<evidence type="ECO:0000256" key="9">
    <source>
        <dbReference type="ARBA" id="ARBA00023125"/>
    </source>
</evidence>
<dbReference type="PANTHER" id="PTHR30478">
    <property type="entry name" value="DNA POLYMERASE III SUBUNIT BETA"/>
    <property type="match status" value="1"/>
</dbReference>
<dbReference type="NCBIfam" id="TIGR00663">
    <property type="entry name" value="dnan"/>
    <property type="match status" value="1"/>
</dbReference>
<dbReference type="GO" id="GO:0009360">
    <property type="term" value="C:DNA polymerase III complex"/>
    <property type="evidence" value="ECO:0007669"/>
    <property type="project" value="InterPro"/>
</dbReference>
<keyword evidence="7 10" id="KW-0235">DNA replication</keyword>
<keyword evidence="4 10" id="KW-0963">Cytoplasm</keyword>
<comment type="similarity">
    <text evidence="2 10">Belongs to the beta sliding clamp family.</text>
</comment>
<dbReference type="AlphaFoldDB" id="A0A0R1TK35"/>
<dbReference type="OrthoDB" id="8421503at2"/>
<dbReference type="Gene3D" id="3.70.10.10">
    <property type="match status" value="1"/>
</dbReference>
<sequence length="380" mass="42044">MKFSIQRQTFLKYLTDVQRAISPKAAIDILHGFKLELFPDALKLTGSNADITIQTIISISDEKANLQIFEEGSVVLSAHIFSEIIKKLPADELEVSVDSRLQTTITSGKAEFTILGQDADMYPHLPELSAQSSLVLSSDILKKVIDQTSIAISNQESRPLLTGIHLLITDQKLLAVATDTHRLSQRTIHLGEAAGDAHYDLVIPGKSLKELAKMLNDDHSEVEIQIADNQVLFILGHTSFYSRLLEGNYPDTKRLIPQTSETTATFNAQSLLQAIERSSLVSHAGRNNVVKFTLDVENQEVIITGNSPEVGTVEESISFSELTGKNLEISFNPDYMRDALRSLGNTETTLEFTMPLRPFILVPTEAENDFIQLITPVRTA</sequence>
<organism evidence="14 15">
    <name type="scientific">Ligilactobacillus equi DSM 15833 = JCM 10991</name>
    <dbReference type="NCBI Taxonomy" id="1423740"/>
    <lineage>
        <taxon>Bacteria</taxon>
        <taxon>Bacillati</taxon>
        <taxon>Bacillota</taxon>
        <taxon>Bacilli</taxon>
        <taxon>Lactobacillales</taxon>
        <taxon>Lactobacillaceae</taxon>
        <taxon>Ligilactobacillus</taxon>
    </lineage>
</organism>
<keyword evidence="9" id="KW-0238">DNA-binding</keyword>
<comment type="function">
    <text evidence="10">Confers DNA tethering and processivity to DNA polymerases and other proteins. Acts as a clamp, forming a ring around DNA (a reaction catalyzed by the clamp-loading complex) which diffuses in an ATP-independent manner freely and bidirectionally along dsDNA. Initially characterized for its ability to contact the catalytic subunit of DNA polymerase III (Pol III), a complex, multichain enzyme responsible for most of the replicative synthesis in bacteria; Pol III exhibits 3'-5' exonuclease proofreading activity. The beta chain is required for initiation of replication as well as for processivity of DNA replication.</text>
</comment>
<dbReference type="GO" id="GO:0005737">
    <property type="term" value="C:cytoplasm"/>
    <property type="evidence" value="ECO:0007669"/>
    <property type="project" value="UniProtKB-SubCell"/>
</dbReference>
<dbReference type="SUPFAM" id="SSF55979">
    <property type="entry name" value="DNA clamp"/>
    <property type="match status" value="3"/>
</dbReference>
<dbReference type="Pfam" id="PF02767">
    <property type="entry name" value="DNA_pol3_beta_2"/>
    <property type="match status" value="1"/>
</dbReference>
<evidence type="ECO:0000256" key="5">
    <source>
        <dbReference type="ARBA" id="ARBA00022679"/>
    </source>
</evidence>
<proteinExistence type="inferred from homology"/>